<evidence type="ECO:0000259" key="14">
    <source>
        <dbReference type="SMART" id="SM00867"/>
    </source>
</evidence>
<evidence type="ECO:0000256" key="12">
    <source>
        <dbReference type="ARBA" id="ARBA00037975"/>
    </source>
</evidence>
<evidence type="ECO:0000256" key="11">
    <source>
        <dbReference type="ARBA" id="ARBA00023136"/>
    </source>
</evidence>
<dbReference type="PROSITE" id="PS51257">
    <property type="entry name" value="PROKAR_LIPOPROTEIN"/>
    <property type="match status" value="1"/>
</dbReference>
<keyword evidence="16" id="KW-1185">Reference proteome</keyword>
<keyword evidence="7" id="KW-0479">Metal-binding</keyword>
<dbReference type="Pfam" id="PF04264">
    <property type="entry name" value="YceI"/>
    <property type="match status" value="1"/>
</dbReference>
<feature type="transmembrane region" description="Helical" evidence="13">
    <location>
        <begin position="97"/>
        <end position="116"/>
    </location>
</feature>
<dbReference type="InterPro" id="IPR016174">
    <property type="entry name" value="Di-haem_cyt_TM"/>
</dbReference>
<dbReference type="InterPro" id="IPR052168">
    <property type="entry name" value="Cytochrome_b561_oxidase"/>
</dbReference>
<evidence type="ECO:0000256" key="9">
    <source>
        <dbReference type="ARBA" id="ARBA00022989"/>
    </source>
</evidence>
<sequence>MIDMRAWHPIAKLLHWVMAALLLSMIGCGFLMAQTAAKGDFAARVLGLRVYDLYQLHKSIGVSLFALLVLRVVWRALHRPPPFPQGMSAGVVRAAKLTHLGLYVLMATMPLTGWLMASSSPLGIPTVVFGVLPIPHLVGPDAEVSAFWGRLHWMGGVSMLALVTLHVAGALKHHFVDRDDVLRHMLPFGRRLGWVVVLILPFAFVHPALAQTHWKVDPAKSTLAFEVKIGTSIAFGTFSDWTAHIQFDPQDQNQNSVQVQVSTATASISAPQAAAPLAGSSWLDADAFPVAEFVADSLTWDGQHLTVPGTLTLKGVTLPLVLSGTLDIAGSTATAQLRSTLSRHDFGIGDANPAVSTDVIIAVSLTAHRVQ</sequence>
<evidence type="ECO:0000313" key="15">
    <source>
        <dbReference type="EMBL" id="KAJ56290.1"/>
    </source>
</evidence>
<comment type="similarity">
    <text evidence="12">Belongs to the cytochrome b561 family.</text>
</comment>
<evidence type="ECO:0000256" key="1">
    <source>
        <dbReference type="ARBA" id="ARBA00001970"/>
    </source>
</evidence>
<dbReference type="GO" id="GO:0022904">
    <property type="term" value="P:respiratory electron transport chain"/>
    <property type="evidence" value="ECO:0007669"/>
    <property type="project" value="InterPro"/>
</dbReference>
<evidence type="ECO:0000256" key="7">
    <source>
        <dbReference type="ARBA" id="ARBA00022723"/>
    </source>
</evidence>
<dbReference type="InterPro" id="IPR036761">
    <property type="entry name" value="TTHA0802/YceI-like_sf"/>
</dbReference>
<keyword evidence="9 13" id="KW-1133">Transmembrane helix</keyword>
<evidence type="ECO:0000256" key="6">
    <source>
        <dbReference type="ARBA" id="ARBA00022692"/>
    </source>
</evidence>
<feature type="transmembrane region" description="Helical" evidence="13">
    <location>
        <begin position="151"/>
        <end position="171"/>
    </location>
</feature>
<evidence type="ECO:0000256" key="2">
    <source>
        <dbReference type="ARBA" id="ARBA00004651"/>
    </source>
</evidence>
<evidence type="ECO:0000256" key="13">
    <source>
        <dbReference type="SAM" id="Phobius"/>
    </source>
</evidence>
<dbReference type="PANTHER" id="PTHR30529">
    <property type="entry name" value="CYTOCHROME B561"/>
    <property type="match status" value="1"/>
</dbReference>
<dbReference type="InterPro" id="IPR011577">
    <property type="entry name" value="Cyt_b561_bac/Ni-Hgenase"/>
</dbReference>
<dbReference type="GO" id="GO:0005886">
    <property type="term" value="C:plasma membrane"/>
    <property type="evidence" value="ECO:0007669"/>
    <property type="project" value="UniProtKB-SubCell"/>
</dbReference>
<feature type="domain" description="Lipid/polyisoprenoid-binding YceI-like" evidence="14">
    <location>
        <begin position="213"/>
        <end position="368"/>
    </location>
</feature>
<comment type="subcellular location">
    <subcellularLocation>
        <location evidence="2">Cell membrane</location>
        <topology evidence="2">Multi-pass membrane protein</topology>
    </subcellularLocation>
</comment>
<proteinExistence type="inferred from homology"/>
<keyword evidence="8" id="KW-0249">Electron transport</keyword>
<dbReference type="SMART" id="SM00867">
    <property type="entry name" value="YceI"/>
    <property type="match status" value="1"/>
</dbReference>
<evidence type="ECO:0000313" key="16">
    <source>
        <dbReference type="Proteomes" id="UP000026249"/>
    </source>
</evidence>
<feature type="transmembrane region" description="Helical" evidence="13">
    <location>
        <begin position="58"/>
        <end position="77"/>
    </location>
</feature>
<dbReference type="AlphaFoldDB" id="A0A037ZIL8"/>
<comment type="caution">
    <text evidence="15">The sequence shown here is derived from an EMBL/GenBank/DDBJ whole genome shotgun (WGS) entry which is preliminary data.</text>
</comment>
<dbReference type="SUPFAM" id="SSF101874">
    <property type="entry name" value="YceI-like"/>
    <property type="match status" value="1"/>
</dbReference>
<name>A0A037ZIL8_9RHOB</name>
<dbReference type="Proteomes" id="UP000026249">
    <property type="component" value="Unassembled WGS sequence"/>
</dbReference>
<dbReference type="PANTHER" id="PTHR30529:SF1">
    <property type="entry name" value="CYTOCHROME B561 HOMOLOG 2"/>
    <property type="match status" value="1"/>
</dbReference>
<feature type="transmembrane region" description="Helical" evidence="13">
    <location>
        <begin position="191"/>
        <end position="210"/>
    </location>
</feature>
<dbReference type="SUPFAM" id="SSF81342">
    <property type="entry name" value="Transmembrane di-heme cytochromes"/>
    <property type="match status" value="1"/>
</dbReference>
<protein>
    <recommendedName>
        <fullName evidence="14">Lipid/polyisoprenoid-binding YceI-like domain-containing protein</fullName>
    </recommendedName>
</protein>
<reference evidence="15 16" key="1">
    <citation type="submission" date="2014-03" db="EMBL/GenBank/DDBJ databases">
        <title>Draft Genome Sequence of Actibacterium mucosum KCTC 23349, a Marine Alphaproteobacterium with Complex Ionic Requirements Isolated from Mediterranean Seawater at Malvarrosa Beach, Valencia, Spain.</title>
        <authorList>
            <person name="Arahal D.R."/>
            <person name="Shao Z."/>
            <person name="Lai Q."/>
            <person name="Pujalte M.J."/>
        </authorList>
    </citation>
    <scope>NUCLEOTIDE SEQUENCE [LARGE SCALE GENOMIC DNA]</scope>
    <source>
        <strain evidence="15 16">KCTC 23349</strain>
    </source>
</reference>
<gene>
    <name evidence="15" type="ORF">ACMU_11100</name>
</gene>
<dbReference type="InterPro" id="IPR007372">
    <property type="entry name" value="Lipid/polyisoprenoid-bd_YceI"/>
</dbReference>
<dbReference type="GO" id="GO:0009055">
    <property type="term" value="F:electron transfer activity"/>
    <property type="evidence" value="ECO:0007669"/>
    <property type="project" value="InterPro"/>
</dbReference>
<comment type="cofactor">
    <cofactor evidence="1">
        <name>heme b</name>
        <dbReference type="ChEBI" id="CHEBI:60344"/>
    </cofactor>
</comment>
<dbReference type="GO" id="GO:0046872">
    <property type="term" value="F:metal ion binding"/>
    <property type="evidence" value="ECO:0007669"/>
    <property type="project" value="UniProtKB-KW"/>
</dbReference>
<keyword evidence="11 13" id="KW-0472">Membrane</keyword>
<dbReference type="STRING" id="1454373.ACMU_11100"/>
<dbReference type="Gene3D" id="2.40.128.110">
    <property type="entry name" value="Lipid/polyisoprenoid-binding, YceI-like"/>
    <property type="match status" value="1"/>
</dbReference>
<organism evidence="15 16">
    <name type="scientific">Actibacterium mucosum KCTC 23349</name>
    <dbReference type="NCBI Taxonomy" id="1454373"/>
    <lineage>
        <taxon>Bacteria</taxon>
        <taxon>Pseudomonadati</taxon>
        <taxon>Pseudomonadota</taxon>
        <taxon>Alphaproteobacteria</taxon>
        <taxon>Rhodobacterales</taxon>
        <taxon>Roseobacteraceae</taxon>
        <taxon>Actibacterium</taxon>
    </lineage>
</organism>
<keyword evidence="10" id="KW-0408">Iron</keyword>
<accession>A0A037ZIL8</accession>
<dbReference type="Gene3D" id="1.20.950.20">
    <property type="entry name" value="Transmembrane di-heme cytochromes, Chain C"/>
    <property type="match status" value="1"/>
</dbReference>
<dbReference type="GO" id="GO:0020037">
    <property type="term" value="F:heme binding"/>
    <property type="evidence" value="ECO:0007669"/>
    <property type="project" value="TreeGrafter"/>
</dbReference>
<keyword evidence="4" id="KW-1003">Cell membrane</keyword>
<evidence type="ECO:0000256" key="4">
    <source>
        <dbReference type="ARBA" id="ARBA00022475"/>
    </source>
</evidence>
<keyword evidence="3" id="KW-0813">Transport</keyword>
<dbReference type="EMBL" id="JFKE01000003">
    <property type="protein sequence ID" value="KAJ56290.1"/>
    <property type="molecule type" value="Genomic_DNA"/>
</dbReference>
<evidence type="ECO:0000256" key="8">
    <source>
        <dbReference type="ARBA" id="ARBA00022982"/>
    </source>
</evidence>
<dbReference type="Pfam" id="PF01292">
    <property type="entry name" value="Ni_hydr_CYTB"/>
    <property type="match status" value="1"/>
</dbReference>
<keyword evidence="6 13" id="KW-0812">Transmembrane</keyword>
<evidence type="ECO:0000256" key="3">
    <source>
        <dbReference type="ARBA" id="ARBA00022448"/>
    </source>
</evidence>
<evidence type="ECO:0000256" key="10">
    <source>
        <dbReference type="ARBA" id="ARBA00023004"/>
    </source>
</evidence>
<evidence type="ECO:0000256" key="5">
    <source>
        <dbReference type="ARBA" id="ARBA00022617"/>
    </source>
</evidence>
<keyword evidence="5" id="KW-0349">Heme</keyword>